<organism evidence="3 4">
    <name type="scientific">Actinomadura nitritigenes</name>
    <dbReference type="NCBI Taxonomy" id="134602"/>
    <lineage>
        <taxon>Bacteria</taxon>
        <taxon>Bacillati</taxon>
        <taxon>Actinomycetota</taxon>
        <taxon>Actinomycetes</taxon>
        <taxon>Streptosporangiales</taxon>
        <taxon>Thermomonosporaceae</taxon>
        <taxon>Actinomadura</taxon>
    </lineage>
</organism>
<evidence type="ECO:0000256" key="2">
    <source>
        <dbReference type="SAM" id="Phobius"/>
    </source>
</evidence>
<proteinExistence type="predicted"/>
<comment type="caution">
    <text evidence="3">The sequence shown here is derived from an EMBL/GenBank/DDBJ whole genome shotgun (WGS) entry which is preliminary data.</text>
</comment>
<keyword evidence="2" id="KW-0472">Membrane</keyword>
<keyword evidence="2" id="KW-1133">Transmembrane helix</keyword>
<keyword evidence="1" id="KW-0677">Repeat</keyword>
<evidence type="ECO:0000313" key="4">
    <source>
        <dbReference type="Proteomes" id="UP000666915"/>
    </source>
</evidence>
<dbReference type="SUPFAM" id="SSF141571">
    <property type="entry name" value="Pentapeptide repeat-like"/>
    <property type="match status" value="1"/>
</dbReference>
<evidence type="ECO:0000256" key="1">
    <source>
        <dbReference type="ARBA" id="ARBA00022737"/>
    </source>
</evidence>
<name>A0ABS3RCM1_9ACTN</name>
<gene>
    <name evidence="3" type="ORF">J4557_39350</name>
</gene>
<feature type="transmembrane region" description="Helical" evidence="2">
    <location>
        <begin position="20"/>
        <end position="41"/>
    </location>
</feature>
<accession>A0ABS3RCM1</accession>
<dbReference type="EMBL" id="JAGEOK010000034">
    <property type="protein sequence ID" value="MBO2443602.1"/>
    <property type="molecule type" value="Genomic_DNA"/>
</dbReference>
<dbReference type="PANTHER" id="PTHR47485:SF1">
    <property type="entry name" value="THYLAKOID LUMENAL 17.4 KDA PROTEIN, CHLOROPLASTIC"/>
    <property type="match status" value="1"/>
</dbReference>
<dbReference type="Proteomes" id="UP000666915">
    <property type="component" value="Unassembled WGS sequence"/>
</dbReference>
<dbReference type="PANTHER" id="PTHR47485">
    <property type="entry name" value="THYLAKOID LUMENAL 17.4 KDA PROTEIN, CHLOROPLASTIC"/>
    <property type="match status" value="1"/>
</dbReference>
<dbReference type="RefSeq" id="WP_208271905.1">
    <property type="nucleotide sequence ID" value="NZ_BAAAGM010000029.1"/>
</dbReference>
<keyword evidence="2" id="KW-0812">Transmembrane</keyword>
<protein>
    <submittedName>
        <fullName evidence="3">Pentapeptide repeat-containing protein</fullName>
    </submittedName>
</protein>
<evidence type="ECO:0000313" key="3">
    <source>
        <dbReference type="EMBL" id="MBO2443602.1"/>
    </source>
</evidence>
<keyword evidence="4" id="KW-1185">Reference proteome</keyword>
<dbReference type="Pfam" id="PF00805">
    <property type="entry name" value="Pentapeptide"/>
    <property type="match status" value="2"/>
</dbReference>
<feature type="transmembrane region" description="Helical" evidence="2">
    <location>
        <begin position="61"/>
        <end position="79"/>
    </location>
</feature>
<dbReference type="Gene3D" id="2.160.20.80">
    <property type="entry name" value="E3 ubiquitin-protein ligase SopA"/>
    <property type="match status" value="1"/>
</dbReference>
<sequence>MTRLRRRGQYEFARPVVRGLGTVLAGLGLAALGAVYAVALWRMPDWMHQRDPKDRHNARLLVVSAGGAVVVAVSLLYTARSYRLSRRGQVTDRFTKALERLSSNDLDARLGGIHALAHVAADSRPHHDDVVEVLEAFVRRRAPKVRRDDGPSLAWSPRLPEWPDSDVQAALTALGRRPHRPERRTLDLSDLHLTFARLADLALEGGVLEGADLEGADLRGANLKHAYLSEAHLRDARLERANLRGADLEGVDLESANLEGVDLRGANLKHADLRSADLGSADLRGANLEGADLGNAHLWHADLGGADLRFANLEHANLKRADLRDVYLAGTKLKHANLERVSRGSDRRCAA</sequence>
<dbReference type="InterPro" id="IPR001646">
    <property type="entry name" value="5peptide_repeat"/>
</dbReference>
<reference evidence="3 4" key="1">
    <citation type="submission" date="2021-03" db="EMBL/GenBank/DDBJ databases">
        <authorList>
            <person name="Kanchanasin P."/>
            <person name="Saeng-In P."/>
            <person name="Phongsopitanun W."/>
            <person name="Yuki M."/>
            <person name="Kudo T."/>
            <person name="Ohkuma M."/>
            <person name="Tanasupawat S."/>
        </authorList>
    </citation>
    <scope>NUCLEOTIDE SEQUENCE [LARGE SCALE GENOMIC DNA]</scope>
    <source>
        <strain evidence="3 4">L46</strain>
    </source>
</reference>